<dbReference type="Gramene" id="PAN43059">
    <property type="protein sequence ID" value="PAN43059"/>
    <property type="gene ID" value="PAHAL_8G208500"/>
</dbReference>
<dbReference type="AlphaFoldDB" id="A0A2S3IER1"/>
<evidence type="ECO:0000256" key="2">
    <source>
        <dbReference type="SAM" id="SignalP"/>
    </source>
</evidence>
<evidence type="ECO:0008006" key="4">
    <source>
        <dbReference type="Google" id="ProtNLM"/>
    </source>
</evidence>
<sequence length="111" mass="12444">MLFNKKLAVSAFTMGLLLVSCNKILSAQQTRALCEEKIDWFKCLGDWMCKPMCFGEGMTGSRCSKKLHSDPNSVAVTIVCVCFCMKPCHGEDDPRPKKQPMPRIRGMGMLH</sequence>
<feature type="signal peptide" evidence="2">
    <location>
        <begin position="1"/>
        <end position="27"/>
    </location>
</feature>
<accession>A0A2S3IER1</accession>
<proteinExistence type="predicted"/>
<organism evidence="3">
    <name type="scientific">Panicum hallii</name>
    <dbReference type="NCBI Taxonomy" id="206008"/>
    <lineage>
        <taxon>Eukaryota</taxon>
        <taxon>Viridiplantae</taxon>
        <taxon>Streptophyta</taxon>
        <taxon>Embryophyta</taxon>
        <taxon>Tracheophyta</taxon>
        <taxon>Spermatophyta</taxon>
        <taxon>Magnoliopsida</taxon>
        <taxon>Liliopsida</taxon>
        <taxon>Poales</taxon>
        <taxon>Poaceae</taxon>
        <taxon>PACMAD clade</taxon>
        <taxon>Panicoideae</taxon>
        <taxon>Panicodae</taxon>
        <taxon>Paniceae</taxon>
        <taxon>Panicinae</taxon>
        <taxon>Panicum</taxon>
        <taxon>Panicum sect. Panicum</taxon>
    </lineage>
</organism>
<reference evidence="3" key="1">
    <citation type="submission" date="2018-04" db="EMBL/GenBank/DDBJ databases">
        <title>WGS assembly of Panicum hallii.</title>
        <authorList>
            <person name="Lovell J."/>
            <person name="Jenkins J."/>
            <person name="Lowry D."/>
            <person name="Mamidi S."/>
            <person name="Sreedasyam A."/>
            <person name="Weng X."/>
            <person name="Barry K."/>
            <person name="Bonette J."/>
            <person name="Campitelli B."/>
            <person name="Daum C."/>
            <person name="Gordon S."/>
            <person name="Gould B."/>
            <person name="Lipzen A."/>
            <person name="Macqueen A."/>
            <person name="Palacio-Mejia J."/>
            <person name="Plott C."/>
            <person name="Shakirov E."/>
            <person name="Shu S."/>
            <person name="Yoshinaga Y."/>
            <person name="Zane M."/>
            <person name="Rokhsar D."/>
            <person name="Grimwood J."/>
            <person name="Schmutz J."/>
            <person name="Juenger T."/>
        </authorList>
    </citation>
    <scope>NUCLEOTIDE SEQUENCE [LARGE SCALE GENOMIC DNA]</scope>
    <source>
        <strain evidence="3">FIL2</strain>
    </source>
</reference>
<dbReference type="Proteomes" id="UP000243499">
    <property type="component" value="Chromosome 8"/>
</dbReference>
<feature type="region of interest" description="Disordered" evidence="1">
    <location>
        <begin position="90"/>
        <end position="111"/>
    </location>
</feature>
<name>A0A2S3IER1_9POAL</name>
<evidence type="ECO:0000313" key="3">
    <source>
        <dbReference type="EMBL" id="PAN43059.1"/>
    </source>
</evidence>
<evidence type="ECO:0000256" key="1">
    <source>
        <dbReference type="SAM" id="MobiDB-lite"/>
    </source>
</evidence>
<gene>
    <name evidence="3" type="ORF">PAHAL_8G208500</name>
</gene>
<keyword evidence="2" id="KW-0732">Signal</keyword>
<protein>
    <recommendedName>
        <fullName evidence="4">Knottin scorpion toxin-like domain-containing protein</fullName>
    </recommendedName>
</protein>
<dbReference type="PROSITE" id="PS51257">
    <property type="entry name" value="PROKAR_LIPOPROTEIN"/>
    <property type="match status" value="1"/>
</dbReference>
<feature type="chain" id="PRO_5015552547" description="Knottin scorpion toxin-like domain-containing protein" evidence="2">
    <location>
        <begin position="28"/>
        <end position="111"/>
    </location>
</feature>
<dbReference type="EMBL" id="CM008053">
    <property type="protein sequence ID" value="PAN43059.1"/>
    <property type="molecule type" value="Genomic_DNA"/>
</dbReference>